<dbReference type="EMBL" id="JADIMU010000046">
    <property type="protein sequence ID" value="MBO8443539.1"/>
    <property type="molecule type" value="Genomic_DNA"/>
</dbReference>
<organism evidence="1 2">
    <name type="scientific">Candidatus Aphodenecus pullistercoris</name>
    <dbReference type="NCBI Taxonomy" id="2840669"/>
    <lineage>
        <taxon>Bacteria</taxon>
        <taxon>Pseudomonadati</taxon>
        <taxon>Spirochaetota</taxon>
        <taxon>Spirochaetia</taxon>
        <taxon>Spirochaetales</taxon>
        <taxon>Candidatus Aphodenecus</taxon>
    </lineage>
</organism>
<evidence type="ECO:0000313" key="1">
    <source>
        <dbReference type="EMBL" id="MBO8443539.1"/>
    </source>
</evidence>
<evidence type="ECO:0000313" key="2">
    <source>
        <dbReference type="Proteomes" id="UP000823633"/>
    </source>
</evidence>
<comment type="caution">
    <text evidence="1">The sequence shown here is derived from an EMBL/GenBank/DDBJ whole genome shotgun (WGS) entry which is preliminary data.</text>
</comment>
<dbReference type="AlphaFoldDB" id="A0A9D9E995"/>
<proteinExistence type="predicted"/>
<protein>
    <submittedName>
        <fullName evidence="1">Uncharacterized protein</fullName>
    </submittedName>
</protein>
<gene>
    <name evidence="1" type="ORF">IAC42_07245</name>
</gene>
<name>A0A9D9E995_9SPIR</name>
<reference evidence="1" key="1">
    <citation type="submission" date="2020-10" db="EMBL/GenBank/DDBJ databases">
        <authorList>
            <person name="Gilroy R."/>
        </authorList>
    </citation>
    <scope>NUCLEOTIDE SEQUENCE</scope>
    <source>
        <strain evidence="1">11167</strain>
    </source>
</reference>
<sequence>MLTKKCLELQDELWTTGWSNLTCEATVVYLEALVGKLRKLVSEEIFHRHAIRSLVAVSKKYDTATLQNVAENVSSDYGFKNWEWDEYYNSRIAKGASCRHPVTDEVKDSEDDGPYLFDVRPYMTPTFAPEEDR</sequence>
<accession>A0A9D9E995</accession>
<dbReference type="Proteomes" id="UP000823633">
    <property type="component" value="Unassembled WGS sequence"/>
</dbReference>
<reference evidence="1" key="2">
    <citation type="journal article" date="2021" name="PeerJ">
        <title>Extensive microbial diversity within the chicken gut microbiome revealed by metagenomics and culture.</title>
        <authorList>
            <person name="Gilroy R."/>
            <person name="Ravi A."/>
            <person name="Getino M."/>
            <person name="Pursley I."/>
            <person name="Horton D.L."/>
            <person name="Alikhan N.F."/>
            <person name="Baker D."/>
            <person name="Gharbi K."/>
            <person name="Hall N."/>
            <person name="Watson M."/>
            <person name="Adriaenssens E.M."/>
            <person name="Foster-Nyarko E."/>
            <person name="Jarju S."/>
            <person name="Secka A."/>
            <person name="Antonio M."/>
            <person name="Oren A."/>
            <person name="Chaudhuri R.R."/>
            <person name="La Ragione R."/>
            <person name="Hildebrand F."/>
            <person name="Pallen M.J."/>
        </authorList>
    </citation>
    <scope>NUCLEOTIDE SEQUENCE</scope>
    <source>
        <strain evidence="1">11167</strain>
    </source>
</reference>